<name>A0A1B0F994_GLOMM</name>
<proteinExistence type="predicted"/>
<feature type="compositionally biased region" description="Low complexity" evidence="1">
    <location>
        <begin position="1"/>
        <end position="12"/>
    </location>
</feature>
<evidence type="ECO:0000313" key="2">
    <source>
        <dbReference type="EnsemblMetazoa" id="GMOY000058-PA"/>
    </source>
</evidence>
<sequence>MLSQQKTTTFTSSKEDGANGDYPSCSKLPAKKANVSLLSLNRKYYLSVLKKPSKEINSTPIANKTSFQPATRKREFQEKDCETELKDVNVNDVKDRMECKFKKIAKGSAQVEKNTDFQTSSKEEDGAPVSSFTSRKTPDAVETSTRKFLGSRRAFFPRSKK</sequence>
<dbReference type="EMBL" id="CCAG010013973">
    <property type="status" value="NOT_ANNOTATED_CDS"/>
    <property type="molecule type" value="Genomic_DNA"/>
</dbReference>
<dbReference type="EnsemblMetazoa" id="GMOY000058-RA">
    <property type="protein sequence ID" value="GMOY000058-PA"/>
    <property type="gene ID" value="GMOY000058"/>
</dbReference>
<accession>A0A1B0F994</accession>
<dbReference type="PhylomeDB" id="A0A1B0F994"/>
<dbReference type="STRING" id="37546.A0A1B0F994"/>
<reference evidence="2" key="1">
    <citation type="submission" date="2020-05" db="UniProtKB">
        <authorList>
            <consortium name="EnsemblMetazoa"/>
        </authorList>
    </citation>
    <scope>IDENTIFICATION</scope>
    <source>
        <strain evidence="2">Yale</strain>
    </source>
</reference>
<keyword evidence="3" id="KW-1185">Reference proteome</keyword>
<protein>
    <submittedName>
        <fullName evidence="2">Uncharacterized protein</fullName>
    </submittedName>
</protein>
<evidence type="ECO:0000256" key="1">
    <source>
        <dbReference type="SAM" id="MobiDB-lite"/>
    </source>
</evidence>
<feature type="region of interest" description="Disordered" evidence="1">
    <location>
        <begin position="1"/>
        <end position="28"/>
    </location>
</feature>
<feature type="region of interest" description="Disordered" evidence="1">
    <location>
        <begin position="107"/>
        <end position="145"/>
    </location>
</feature>
<evidence type="ECO:0000313" key="3">
    <source>
        <dbReference type="Proteomes" id="UP000092444"/>
    </source>
</evidence>
<organism evidence="2 3">
    <name type="scientific">Glossina morsitans morsitans</name>
    <name type="common">Savannah tsetse fly</name>
    <dbReference type="NCBI Taxonomy" id="37546"/>
    <lineage>
        <taxon>Eukaryota</taxon>
        <taxon>Metazoa</taxon>
        <taxon>Ecdysozoa</taxon>
        <taxon>Arthropoda</taxon>
        <taxon>Hexapoda</taxon>
        <taxon>Insecta</taxon>
        <taxon>Pterygota</taxon>
        <taxon>Neoptera</taxon>
        <taxon>Endopterygota</taxon>
        <taxon>Diptera</taxon>
        <taxon>Brachycera</taxon>
        <taxon>Muscomorpha</taxon>
        <taxon>Hippoboscoidea</taxon>
        <taxon>Glossinidae</taxon>
        <taxon>Glossina</taxon>
    </lineage>
</organism>
<dbReference type="AlphaFoldDB" id="A0A1B0F994"/>
<dbReference type="Proteomes" id="UP000092444">
    <property type="component" value="Unassembled WGS sequence"/>
</dbReference>